<dbReference type="Gene3D" id="3.50.30.60">
    <property type="entry name" value="LD-carboxypeptidase A C-terminal domain-like"/>
    <property type="match status" value="1"/>
</dbReference>
<dbReference type="Pfam" id="PF17676">
    <property type="entry name" value="Peptidase_S66C"/>
    <property type="match status" value="1"/>
</dbReference>
<evidence type="ECO:0000259" key="6">
    <source>
        <dbReference type="Pfam" id="PF02016"/>
    </source>
</evidence>
<feature type="domain" description="LD-carboxypeptidase C-terminal" evidence="7">
    <location>
        <begin position="210"/>
        <end position="329"/>
    </location>
</feature>
<dbReference type="PANTHER" id="PTHR30237:SF2">
    <property type="entry name" value="MUREIN TETRAPEPTIDE CARBOXYPEPTIDASE"/>
    <property type="match status" value="1"/>
</dbReference>
<comment type="similarity">
    <text evidence="1">Belongs to the peptidase S66 family.</text>
</comment>
<keyword evidence="5" id="KW-0720">Serine protease</keyword>
<dbReference type="InterPro" id="IPR040921">
    <property type="entry name" value="Peptidase_S66C"/>
</dbReference>
<evidence type="ECO:0000256" key="5">
    <source>
        <dbReference type="ARBA" id="ARBA00022825"/>
    </source>
</evidence>
<dbReference type="SUPFAM" id="SSF141986">
    <property type="entry name" value="LD-carboxypeptidase A C-terminal domain-like"/>
    <property type="match status" value="1"/>
</dbReference>
<keyword evidence="4" id="KW-0378">Hydrolase</keyword>
<proteinExistence type="inferred from homology"/>
<dbReference type="InterPro" id="IPR040449">
    <property type="entry name" value="Peptidase_S66_N"/>
</dbReference>
<dbReference type="AlphaFoldDB" id="A0A6J6F4M3"/>
<dbReference type="PROSITE" id="PS51318">
    <property type="entry name" value="TAT"/>
    <property type="match status" value="1"/>
</dbReference>
<dbReference type="Pfam" id="PF02016">
    <property type="entry name" value="Peptidase_S66"/>
    <property type="match status" value="1"/>
</dbReference>
<dbReference type="InterPro" id="IPR027478">
    <property type="entry name" value="LdcA_N"/>
</dbReference>
<dbReference type="SUPFAM" id="SSF52317">
    <property type="entry name" value="Class I glutamine amidotransferase-like"/>
    <property type="match status" value="1"/>
</dbReference>
<evidence type="ECO:0000256" key="2">
    <source>
        <dbReference type="ARBA" id="ARBA00022645"/>
    </source>
</evidence>
<feature type="domain" description="LD-carboxypeptidase N-terminal" evidence="6">
    <location>
        <begin position="50"/>
        <end position="166"/>
    </location>
</feature>
<dbReference type="InterPro" id="IPR029062">
    <property type="entry name" value="Class_I_gatase-like"/>
</dbReference>
<gene>
    <name evidence="8" type="ORF">UFOPK1726_01065</name>
</gene>
<organism evidence="8">
    <name type="scientific">freshwater metagenome</name>
    <dbReference type="NCBI Taxonomy" id="449393"/>
    <lineage>
        <taxon>unclassified sequences</taxon>
        <taxon>metagenomes</taxon>
        <taxon>ecological metagenomes</taxon>
    </lineage>
</organism>
<evidence type="ECO:0000256" key="3">
    <source>
        <dbReference type="ARBA" id="ARBA00022670"/>
    </source>
</evidence>
<dbReference type="EMBL" id="CAEZTT010000145">
    <property type="protein sequence ID" value="CAB4583337.1"/>
    <property type="molecule type" value="Genomic_DNA"/>
</dbReference>
<name>A0A6J6F4M3_9ZZZZ</name>
<keyword evidence="2" id="KW-0121">Carboxypeptidase</keyword>
<accession>A0A6J6F4M3</accession>
<dbReference type="Gene3D" id="3.40.50.10740">
    <property type="entry name" value="Class I glutamine amidotransferase-like"/>
    <property type="match status" value="1"/>
</dbReference>
<dbReference type="InterPro" id="IPR027461">
    <property type="entry name" value="Carboxypeptidase_A_C_sf"/>
</dbReference>
<sequence>MNRRSFVTTMATAAVAAGAASGRAMASVESGNRVPLARVLPKGLRPGSTVGIVCPASAASTGDIADFVALCREWGVRVKLGKNVSRRNGYLSAPDQDRASEFMEFIEDPEVDAVICARGGYGVMRILPMLDFEAIRQAGKIIMGFSDITALLIAAHQLSGVVTFHGPVASSTFDSFTVQSLQGVILPENAPPLTTFTNSRLTVIGEGKAQGRLTGGNLALVVSTLGTKFEIDTADSILFLEEVNEEPFRVDRMLTQLWLAGKLQAAKAVALGNFRDCEARGTSISGPSLSLQQVFEQRLASLGVPVVYGLPFGHVKSKLTLPLGVNAELDATARTFRVLEQAVV</sequence>
<dbReference type="InterPro" id="IPR003507">
    <property type="entry name" value="S66_fam"/>
</dbReference>
<dbReference type="InterPro" id="IPR006311">
    <property type="entry name" value="TAT_signal"/>
</dbReference>
<evidence type="ECO:0000313" key="8">
    <source>
        <dbReference type="EMBL" id="CAB4583337.1"/>
    </source>
</evidence>
<protein>
    <submittedName>
        <fullName evidence="8">Unannotated protein</fullName>
    </submittedName>
</protein>
<dbReference type="CDD" id="cd07025">
    <property type="entry name" value="Peptidase_S66"/>
    <property type="match status" value="1"/>
</dbReference>
<evidence type="ECO:0000259" key="7">
    <source>
        <dbReference type="Pfam" id="PF17676"/>
    </source>
</evidence>
<evidence type="ECO:0000256" key="1">
    <source>
        <dbReference type="ARBA" id="ARBA00010233"/>
    </source>
</evidence>
<keyword evidence="3" id="KW-0645">Protease</keyword>
<evidence type="ECO:0000256" key="4">
    <source>
        <dbReference type="ARBA" id="ARBA00022801"/>
    </source>
</evidence>
<reference evidence="8" key="1">
    <citation type="submission" date="2020-05" db="EMBL/GenBank/DDBJ databases">
        <authorList>
            <person name="Chiriac C."/>
            <person name="Salcher M."/>
            <person name="Ghai R."/>
            <person name="Kavagutti S V."/>
        </authorList>
    </citation>
    <scope>NUCLEOTIDE SEQUENCE</scope>
</reference>
<dbReference type="GO" id="GO:0004180">
    <property type="term" value="F:carboxypeptidase activity"/>
    <property type="evidence" value="ECO:0007669"/>
    <property type="project" value="UniProtKB-KW"/>
</dbReference>
<dbReference type="GO" id="GO:0008236">
    <property type="term" value="F:serine-type peptidase activity"/>
    <property type="evidence" value="ECO:0007669"/>
    <property type="project" value="UniProtKB-KW"/>
</dbReference>
<dbReference type="PANTHER" id="PTHR30237">
    <property type="entry name" value="MURAMOYLTETRAPEPTIDE CARBOXYPEPTIDASE"/>
    <property type="match status" value="1"/>
</dbReference>
<dbReference type="PIRSF" id="PIRSF028757">
    <property type="entry name" value="LD-carboxypeptidase"/>
    <property type="match status" value="1"/>
</dbReference>
<dbReference type="GO" id="GO:0006508">
    <property type="term" value="P:proteolysis"/>
    <property type="evidence" value="ECO:0007669"/>
    <property type="project" value="UniProtKB-KW"/>
</dbReference>